<evidence type="ECO:0000256" key="1">
    <source>
        <dbReference type="SAM" id="MobiDB-lite"/>
    </source>
</evidence>
<keyword evidence="3" id="KW-1185">Reference proteome</keyword>
<accession>A0A3B3SHB7</accession>
<reference evidence="2" key="1">
    <citation type="submission" date="2025-08" db="UniProtKB">
        <authorList>
            <consortium name="Ensembl"/>
        </authorList>
    </citation>
    <scope>IDENTIFICATION</scope>
</reference>
<dbReference type="Proteomes" id="UP000261540">
    <property type="component" value="Unplaced"/>
</dbReference>
<dbReference type="Pfam" id="PF02029">
    <property type="entry name" value="Caldesmon"/>
    <property type="match status" value="1"/>
</dbReference>
<protein>
    <submittedName>
        <fullName evidence="2">Caldesmon 1</fullName>
    </submittedName>
</protein>
<feature type="compositionally biased region" description="Basic and acidic residues" evidence="1">
    <location>
        <begin position="209"/>
        <end position="254"/>
    </location>
</feature>
<name>A0A3B3SHB7_9TELE</name>
<dbReference type="PRINTS" id="PR01076">
    <property type="entry name" value="CALDESMON"/>
</dbReference>
<dbReference type="Ensembl" id="ENSPKIT00000010469.1">
    <property type="protein sequence ID" value="ENSPKIP00000029670.1"/>
    <property type="gene ID" value="ENSPKIG00000010762.1"/>
</dbReference>
<evidence type="ECO:0000313" key="3">
    <source>
        <dbReference type="Proteomes" id="UP000261540"/>
    </source>
</evidence>
<feature type="compositionally biased region" description="Basic and acidic residues" evidence="1">
    <location>
        <begin position="154"/>
        <end position="177"/>
    </location>
</feature>
<feature type="compositionally biased region" description="Basic and acidic residues" evidence="1">
    <location>
        <begin position="297"/>
        <end position="322"/>
    </location>
</feature>
<dbReference type="PANTHER" id="PTHR18949:SF0">
    <property type="entry name" value="CALDESMON"/>
    <property type="match status" value="1"/>
</dbReference>
<dbReference type="InterPro" id="IPR006018">
    <property type="entry name" value="Caldesmon_LSP"/>
</dbReference>
<feature type="region of interest" description="Disordered" evidence="1">
    <location>
        <begin position="1"/>
        <end position="404"/>
    </location>
</feature>
<dbReference type="InterPro" id="IPR006017">
    <property type="entry name" value="Caldesmon"/>
</dbReference>
<dbReference type="AlphaFoldDB" id="A0A3B3SHB7"/>
<dbReference type="GO" id="GO:0005516">
    <property type="term" value="F:calmodulin binding"/>
    <property type="evidence" value="ECO:0007669"/>
    <property type="project" value="InterPro"/>
</dbReference>
<dbReference type="GO" id="GO:0001525">
    <property type="term" value="P:angiogenesis"/>
    <property type="evidence" value="ECO:0007669"/>
    <property type="project" value="TreeGrafter"/>
</dbReference>
<dbReference type="GO" id="GO:0003779">
    <property type="term" value="F:actin binding"/>
    <property type="evidence" value="ECO:0007669"/>
    <property type="project" value="InterPro"/>
</dbReference>
<proteinExistence type="predicted"/>
<feature type="compositionally biased region" description="Basic and acidic residues" evidence="1">
    <location>
        <begin position="276"/>
        <end position="290"/>
    </location>
</feature>
<evidence type="ECO:0000313" key="2">
    <source>
        <dbReference type="Ensembl" id="ENSPKIP00000029670.1"/>
    </source>
</evidence>
<dbReference type="GO" id="GO:0015629">
    <property type="term" value="C:actin cytoskeleton"/>
    <property type="evidence" value="ECO:0007669"/>
    <property type="project" value="TreeGrafter"/>
</dbReference>
<dbReference type="PANTHER" id="PTHR18949">
    <property type="entry name" value="CALDESMON"/>
    <property type="match status" value="1"/>
</dbReference>
<dbReference type="GeneTree" id="ENSGT00940000153901"/>
<feature type="compositionally biased region" description="Basic and acidic residues" evidence="1">
    <location>
        <begin position="134"/>
        <end position="146"/>
    </location>
</feature>
<feature type="compositionally biased region" description="Low complexity" evidence="1">
    <location>
        <begin position="70"/>
        <end position="82"/>
    </location>
</feature>
<feature type="compositionally biased region" description="Acidic residues" evidence="1">
    <location>
        <begin position="186"/>
        <end position="197"/>
    </location>
</feature>
<feature type="compositionally biased region" description="Basic and acidic residues" evidence="1">
    <location>
        <begin position="337"/>
        <end position="386"/>
    </location>
</feature>
<sequence>MDEDFELRRELRRQKREEMRQEAERMSMNNDNDEEAARERRRKARQERLRNKEDEESSSMATESTEHNDTTSTNETETTTSSQRLIAAASEDDQALLERIAKREERRQRRMKEALERQKEIDPTITNNVENSEEEKSHGRSEHEQVFDINSKPPEPDSWKEKEVKKKEEEREEEKQEVTVAVLEEKETEPEKDEEKEEVTQKSAGSVLGEEKSEAPEKETQVAEEKLKRPFVKEPVTEKKTNKEPESLQRKKDFPPQAKQQNGASRQEAPAACKLKKPEWLQSRKAEPAEKGSVSQKAEDLKRRRDEAESSEFEKMRQKQQEAEAELENLRRKREERKKVLEEEEKLKKQEQEEKKAKEEEEKRRMKEEIEKRRAEAAEKRQKVEGSTEGGSKKPFTCVSPKGSSLKIGERAEFLNKSAQKSAVKVSHTPIVTKIGNKLEQYNTAIQTNKDVKSPKSPAADLPVAPDGIRNIKSMWERGNVSGTPEGPGAPNKETAAMKIGVTGRINDWRCKTPEPGKAAGGASADLKPGDVTNKRGLWENKNECATKVTMEIHGSILYSSLHILLYF</sequence>
<feature type="compositionally biased region" description="Basic and acidic residues" evidence="1">
    <location>
        <begin position="15"/>
        <end position="25"/>
    </location>
</feature>
<organism evidence="2 3">
    <name type="scientific">Paramormyrops kingsleyae</name>
    <dbReference type="NCBI Taxonomy" id="1676925"/>
    <lineage>
        <taxon>Eukaryota</taxon>
        <taxon>Metazoa</taxon>
        <taxon>Chordata</taxon>
        <taxon>Craniata</taxon>
        <taxon>Vertebrata</taxon>
        <taxon>Euteleostomi</taxon>
        <taxon>Actinopterygii</taxon>
        <taxon>Neopterygii</taxon>
        <taxon>Teleostei</taxon>
        <taxon>Osteoglossocephala</taxon>
        <taxon>Osteoglossomorpha</taxon>
        <taxon>Osteoglossiformes</taxon>
        <taxon>Mormyridae</taxon>
        <taxon>Paramormyrops</taxon>
    </lineage>
</organism>
<feature type="compositionally biased region" description="Basic and acidic residues" evidence="1">
    <location>
        <begin position="99"/>
        <end position="122"/>
    </location>
</feature>
<dbReference type="GO" id="GO:0017022">
    <property type="term" value="F:myosin binding"/>
    <property type="evidence" value="ECO:0007669"/>
    <property type="project" value="InterPro"/>
</dbReference>
<dbReference type="GO" id="GO:0051017">
    <property type="term" value="P:actin filament bundle assembly"/>
    <property type="evidence" value="ECO:0007669"/>
    <property type="project" value="TreeGrafter"/>
</dbReference>
<feature type="region of interest" description="Disordered" evidence="1">
    <location>
        <begin position="513"/>
        <end position="532"/>
    </location>
</feature>
<reference evidence="2" key="2">
    <citation type="submission" date="2025-09" db="UniProtKB">
        <authorList>
            <consortium name="Ensembl"/>
        </authorList>
    </citation>
    <scope>IDENTIFICATION</scope>
</reference>
<dbReference type="GO" id="GO:0006936">
    <property type="term" value="P:muscle contraction"/>
    <property type="evidence" value="ECO:0007669"/>
    <property type="project" value="InterPro"/>
</dbReference>